<dbReference type="InterPro" id="IPR016181">
    <property type="entry name" value="Acyl_CoA_acyltransferase"/>
</dbReference>
<evidence type="ECO:0000256" key="1">
    <source>
        <dbReference type="ARBA" id="ARBA00022679"/>
    </source>
</evidence>
<dbReference type="InterPro" id="IPR050769">
    <property type="entry name" value="NAT_camello-type"/>
</dbReference>
<evidence type="ECO:0000313" key="4">
    <source>
        <dbReference type="Proteomes" id="UP001501433"/>
    </source>
</evidence>
<keyword evidence="1" id="KW-0808">Transferase</keyword>
<dbReference type="Gene3D" id="3.40.630.30">
    <property type="match status" value="1"/>
</dbReference>
<evidence type="ECO:0000313" key="3">
    <source>
        <dbReference type="EMBL" id="GAA4807972.1"/>
    </source>
</evidence>
<evidence type="ECO:0000259" key="2">
    <source>
        <dbReference type="PROSITE" id="PS51186"/>
    </source>
</evidence>
<keyword evidence="4" id="KW-1185">Reference proteome</keyword>
<proteinExistence type="predicted"/>
<dbReference type="PANTHER" id="PTHR13947:SF37">
    <property type="entry name" value="LD18367P"/>
    <property type="match status" value="1"/>
</dbReference>
<dbReference type="PANTHER" id="PTHR13947">
    <property type="entry name" value="GNAT FAMILY N-ACETYLTRANSFERASE"/>
    <property type="match status" value="1"/>
</dbReference>
<sequence>MAIEIIGFDKQYSKDFYELNIEWLKTLFYVEPFDEEVLSNPEKYIINKGGYIFFAKLNNDIVGTLALMPWEDGSLFELTKMAVSLNHRGHHIGQQLMQHCIDFAKEIGLPKLTLYSNTKLENAIYIYRKYGFVEFPIEPNSPYKRSNIKMELVF</sequence>
<dbReference type="RefSeq" id="WP_345276162.1">
    <property type="nucleotide sequence ID" value="NZ_BAABJW010000002.1"/>
</dbReference>
<gene>
    <name evidence="3" type="ORF">GCM10023330_13190</name>
</gene>
<organism evidence="3 4">
    <name type="scientific">Litoribaculum gwangyangense</name>
    <dbReference type="NCBI Taxonomy" id="1130722"/>
    <lineage>
        <taxon>Bacteria</taxon>
        <taxon>Pseudomonadati</taxon>
        <taxon>Bacteroidota</taxon>
        <taxon>Flavobacteriia</taxon>
        <taxon>Flavobacteriales</taxon>
        <taxon>Flavobacteriaceae</taxon>
        <taxon>Litoribaculum</taxon>
    </lineage>
</organism>
<feature type="domain" description="N-acetyltransferase" evidence="2">
    <location>
        <begin position="3"/>
        <end position="154"/>
    </location>
</feature>
<protein>
    <recommendedName>
        <fullName evidence="2">N-acetyltransferase domain-containing protein</fullName>
    </recommendedName>
</protein>
<dbReference type="Proteomes" id="UP001501433">
    <property type="component" value="Unassembled WGS sequence"/>
</dbReference>
<name>A0ABP9CHR9_9FLAO</name>
<dbReference type="CDD" id="cd04301">
    <property type="entry name" value="NAT_SF"/>
    <property type="match status" value="1"/>
</dbReference>
<dbReference type="EMBL" id="BAABJW010000002">
    <property type="protein sequence ID" value="GAA4807972.1"/>
    <property type="molecule type" value="Genomic_DNA"/>
</dbReference>
<dbReference type="SUPFAM" id="SSF55729">
    <property type="entry name" value="Acyl-CoA N-acyltransferases (Nat)"/>
    <property type="match status" value="1"/>
</dbReference>
<accession>A0ABP9CHR9</accession>
<dbReference type="PROSITE" id="PS51186">
    <property type="entry name" value="GNAT"/>
    <property type="match status" value="1"/>
</dbReference>
<comment type="caution">
    <text evidence="3">The sequence shown here is derived from an EMBL/GenBank/DDBJ whole genome shotgun (WGS) entry which is preliminary data.</text>
</comment>
<reference evidence="4" key="1">
    <citation type="journal article" date="2019" name="Int. J. Syst. Evol. Microbiol.">
        <title>The Global Catalogue of Microorganisms (GCM) 10K type strain sequencing project: providing services to taxonomists for standard genome sequencing and annotation.</title>
        <authorList>
            <consortium name="The Broad Institute Genomics Platform"/>
            <consortium name="The Broad Institute Genome Sequencing Center for Infectious Disease"/>
            <person name="Wu L."/>
            <person name="Ma J."/>
        </authorList>
    </citation>
    <scope>NUCLEOTIDE SEQUENCE [LARGE SCALE GENOMIC DNA]</scope>
    <source>
        <strain evidence="4">JCM 18325</strain>
    </source>
</reference>
<dbReference type="Pfam" id="PF00583">
    <property type="entry name" value="Acetyltransf_1"/>
    <property type="match status" value="1"/>
</dbReference>
<dbReference type="InterPro" id="IPR000182">
    <property type="entry name" value="GNAT_dom"/>
</dbReference>